<dbReference type="InterPro" id="IPR029052">
    <property type="entry name" value="Metallo-depent_PP-like"/>
</dbReference>
<organism evidence="2 3">
    <name type="scientific">Ancylobacter pratisalsi</name>
    <dbReference type="NCBI Taxonomy" id="1745854"/>
    <lineage>
        <taxon>Bacteria</taxon>
        <taxon>Pseudomonadati</taxon>
        <taxon>Pseudomonadota</taxon>
        <taxon>Alphaproteobacteria</taxon>
        <taxon>Hyphomicrobiales</taxon>
        <taxon>Xanthobacteraceae</taxon>
        <taxon>Ancylobacter</taxon>
    </lineage>
</organism>
<dbReference type="CDD" id="cd00144">
    <property type="entry name" value="MPP_PPP_family"/>
    <property type="match status" value="1"/>
</dbReference>
<keyword evidence="3" id="KW-1185">Reference proteome</keyword>
<evidence type="ECO:0000313" key="3">
    <source>
        <dbReference type="Proteomes" id="UP000464751"/>
    </source>
</evidence>
<sequence>MFFSRFRGYASQKSNPRIPDGQRVYAIGDVHGRYDLLRTLLDRIEQDSTGGETATPAGVSPRIILLGDYIDRGTESDKVIETVLGGHDVRGWDCLKGNHEAMLLAALDGQMDWEMWLANGGVETAFAYGVATREYTSTGRTAELGGALAEAIPEAHLAFLRSLPTHVELGDYFFCHAGIRPGVAIDAQMPEDLMWIRDLFLDSRADHGKRIVHGHTPKMEPEILPNRINVDTGAYLTHRLSCVVLEADQVRVIHT</sequence>
<dbReference type="EMBL" id="CP048630">
    <property type="protein sequence ID" value="QIB35461.1"/>
    <property type="molecule type" value="Genomic_DNA"/>
</dbReference>
<gene>
    <name evidence="2" type="ORF">G3A50_18410</name>
</gene>
<dbReference type="RefSeq" id="WP_163076601.1">
    <property type="nucleotide sequence ID" value="NZ_CP048630.1"/>
</dbReference>
<dbReference type="Gene3D" id="3.60.21.10">
    <property type="match status" value="1"/>
</dbReference>
<name>A0A6P1YRN9_9HYPH</name>
<dbReference type="AlphaFoldDB" id="A0A6P1YRN9"/>
<feature type="domain" description="Calcineurin-like phosphoesterase" evidence="1">
    <location>
        <begin position="23"/>
        <end position="218"/>
    </location>
</feature>
<dbReference type="InterPro" id="IPR004843">
    <property type="entry name" value="Calcineurin-like_PHP"/>
</dbReference>
<accession>A0A6P1YRN9</accession>
<dbReference type="GO" id="GO:0008803">
    <property type="term" value="F:bis(5'-nucleosyl)-tetraphosphatase (symmetrical) activity"/>
    <property type="evidence" value="ECO:0007669"/>
    <property type="project" value="TreeGrafter"/>
</dbReference>
<dbReference type="KEGG" id="apra:G3A50_18410"/>
<proteinExistence type="predicted"/>
<dbReference type="SUPFAM" id="SSF56300">
    <property type="entry name" value="Metallo-dependent phosphatases"/>
    <property type="match status" value="1"/>
</dbReference>
<evidence type="ECO:0000259" key="1">
    <source>
        <dbReference type="Pfam" id="PF00149"/>
    </source>
</evidence>
<dbReference type="InterPro" id="IPR050126">
    <property type="entry name" value="Ap4A_hydrolase"/>
</dbReference>
<protein>
    <submittedName>
        <fullName evidence="2">Serine/threonine protein phosphatase</fullName>
    </submittedName>
</protein>
<dbReference type="PANTHER" id="PTHR42850">
    <property type="entry name" value="METALLOPHOSPHOESTERASE"/>
    <property type="match status" value="1"/>
</dbReference>
<dbReference type="GO" id="GO:0016791">
    <property type="term" value="F:phosphatase activity"/>
    <property type="evidence" value="ECO:0007669"/>
    <property type="project" value="TreeGrafter"/>
</dbReference>
<evidence type="ECO:0000313" key="2">
    <source>
        <dbReference type="EMBL" id="QIB35461.1"/>
    </source>
</evidence>
<dbReference type="PANTHER" id="PTHR42850:SF4">
    <property type="entry name" value="ZINC-DEPENDENT ENDOPOLYPHOSPHATASE"/>
    <property type="match status" value="1"/>
</dbReference>
<reference evidence="2 3" key="1">
    <citation type="submission" date="2020-02" db="EMBL/GenBank/DDBJ databases">
        <authorList>
            <person name="Li G."/>
        </authorList>
    </citation>
    <scope>NUCLEOTIDE SEQUENCE [LARGE SCALE GENOMIC DNA]</scope>
    <source>
        <strain evidence="2 3">DSM 102029</strain>
    </source>
</reference>
<dbReference type="Proteomes" id="UP000464751">
    <property type="component" value="Chromosome"/>
</dbReference>
<dbReference type="GO" id="GO:0110154">
    <property type="term" value="P:RNA decapping"/>
    <property type="evidence" value="ECO:0007669"/>
    <property type="project" value="TreeGrafter"/>
</dbReference>
<dbReference type="Pfam" id="PF00149">
    <property type="entry name" value="Metallophos"/>
    <property type="match status" value="1"/>
</dbReference>
<dbReference type="GO" id="GO:0005737">
    <property type="term" value="C:cytoplasm"/>
    <property type="evidence" value="ECO:0007669"/>
    <property type="project" value="TreeGrafter"/>
</dbReference>